<feature type="compositionally biased region" description="Low complexity" evidence="3">
    <location>
        <begin position="108"/>
        <end position="121"/>
    </location>
</feature>
<comment type="similarity">
    <text evidence="1 2">Belongs to the NPR3 family.</text>
</comment>
<name>A0AAF0EQF2_9BASI</name>
<feature type="domain" description="GATOR1 complex protein NPRL3 C-terminal HTH" evidence="5">
    <location>
        <begin position="647"/>
        <end position="708"/>
    </location>
</feature>
<dbReference type="Proteomes" id="UP001219933">
    <property type="component" value="Chromosome 2"/>
</dbReference>
<gene>
    <name evidence="6" type="primary">npr3</name>
    <name evidence="6" type="ORF">MCUN1_001512</name>
</gene>
<evidence type="ECO:0000313" key="6">
    <source>
        <dbReference type="EMBL" id="WFD34671.1"/>
    </source>
</evidence>
<keyword evidence="7" id="KW-1185">Reference proteome</keyword>
<sequence length="713" mass="80464">MSPLLAVLLVASSSRGANVVFHSPRKPRSAHKHHMRTKGTDGDDEDNPIPEIDDSSSESSLSDWDSDTGSSDRSFDRGASMFAREDEERRSRYDWSGSHMRGSDGVPSSRSQSQNRGSSRVRAMRSDSITSVKQEAMTLFGFDQGVLAGILSPKPEQCHKRFELGIDGLTFLSHPVCAGRDSRWDASNPTCESSVTQFSLVMVLERPDPQLLLPGLDLAQLTNTFYALVFKVTAVLYAEEIRAHYVSTHVKMLNTLRDECIQHDGTHRDYLRAAVAQSSLAEAIYRIQRSIGRCRDQVLTVNGHIDLHLQLPPLLIDPGKAGRLPEVQHVLDPIDPLIMRGDTPHPSAPELSTTEFQEWTNATGPFLVPWKTLLLPEDFSDPDGPNASLYVLTKPLADLCEPTLQGARTFSQAAEKLGWDLYSRVYPMARHLIYYGKARVIHVPRIQALHAIDPSLDLSSLTELSERWRLAFPMMRSLPQLMADISASLRPFVSLFSQRTNPKLVLRVLVWLLRHRVVIQMHVHLRLVATERDQEHAIEFYRRHHEKQHDPDVPDSASASDSDDALQRLIETLRQKQPLLRRNPSAQSHQRSASLSSDISSRDEVVGDASPLQISMGELYDDAGDFGELANAGAPCATFIPEPSRASRIENEWITAMLDGKHAWYTRWFLRFLPYLNGKHTLDEIVVRERIRRRDLRLVLAQFEHNIVRFVHP</sequence>
<evidence type="ECO:0000313" key="7">
    <source>
        <dbReference type="Proteomes" id="UP001219933"/>
    </source>
</evidence>
<feature type="compositionally biased region" description="Acidic residues" evidence="3">
    <location>
        <begin position="42"/>
        <end position="56"/>
    </location>
</feature>
<feature type="signal peptide" evidence="4">
    <location>
        <begin position="1"/>
        <end position="16"/>
    </location>
</feature>
<dbReference type="AlphaFoldDB" id="A0AAF0EQF2"/>
<dbReference type="GO" id="GO:1904262">
    <property type="term" value="P:negative regulation of TORC1 signaling"/>
    <property type="evidence" value="ECO:0007669"/>
    <property type="project" value="TreeGrafter"/>
</dbReference>
<feature type="region of interest" description="Disordered" evidence="3">
    <location>
        <begin position="20"/>
        <end position="127"/>
    </location>
</feature>
<comment type="subcellular location">
    <subcellularLocation>
        <location evidence="2">Vacuole membrane</location>
        <topology evidence="2">Peripheral membrane protein</topology>
    </subcellularLocation>
</comment>
<dbReference type="GO" id="GO:0034198">
    <property type="term" value="P:cellular response to amino acid starvation"/>
    <property type="evidence" value="ECO:0007669"/>
    <property type="project" value="TreeGrafter"/>
</dbReference>
<feature type="compositionally biased region" description="Basic residues" evidence="3">
    <location>
        <begin position="23"/>
        <end position="37"/>
    </location>
</feature>
<dbReference type="GO" id="GO:0005774">
    <property type="term" value="C:vacuolar membrane"/>
    <property type="evidence" value="ECO:0007669"/>
    <property type="project" value="UniProtKB-SubCell"/>
</dbReference>
<feature type="region of interest" description="Disordered" evidence="3">
    <location>
        <begin position="577"/>
        <end position="604"/>
    </location>
</feature>
<comment type="function">
    <text evidence="2">Mediates inactivation of the TORC1 complex in response to amino acid starvation. Required for meiotic nuclear division.</text>
</comment>
<dbReference type="GO" id="GO:0051321">
    <property type="term" value="P:meiotic cell cycle"/>
    <property type="evidence" value="ECO:0007669"/>
    <property type="project" value="UniProtKB-UniRule"/>
</dbReference>
<evidence type="ECO:0000256" key="4">
    <source>
        <dbReference type="SAM" id="SignalP"/>
    </source>
</evidence>
<keyword evidence="2 4" id="KW-0732">Signal</keyword>
<reference evidence="6" key="1">
    <citation type="submission" date="2023-03" db="EMBL/GenBank/DDBJ databases">
        <title>Mating type loci evolution in Malassezia.</title>
        <authorList>
            <person name="Coelho M.A."/>
        </authorList>
    </citation>
    <scope>NUCLEOTIDE SEQUENCE</scope>
    <source>
        <strain evidence="6">CBS 11721</strain>
    </source>
</reference>
<feature type="compositionally biased region" description="Basic and acidic residues" evidence="3">
    <location>
        <begin position="83"/>
        <end position="93"/>
    </location>
</feature>
<accession>A0AAF0EQF2</accession>
<evidence type="ECO:0000259" key="5">
    <source>
        <dbReference type="Pfam" id="PF24064"/>
    </source>
</evidence>
<dbReference type="Pfam" id="PF03666">
    <property type="entry name" value="NPR3"/>
    <property type="match status" value="2"/>
</dbReference>
<dbReference type="InterPro" id="IPR005365">
    <property type="entry name" value="Npr3"/>
</dbReference>
<evidence type="ECO:0000256" key="2">
    <source>
        <dbReference type="RuleBase" id="RU368069"/>
    </source>
</evidence>
<dbReference type="Pfam" id="PF24064">
    <property type="entry name" value="HTH_NPRL3"/>
    <property type="match status" value="1"/>
</dbReference>
<dbReference type="GO" id="GO:1990130">
    <property type="term" value="C:GATOR1 complex"/>
    <property type="evidence" value="ECO:0007669"/>
    <property type="project" value="TreeGrafter"/>
</dbReference>
<keyword evidence="2" id="KW-0469">Meiosis</keyword>
<feature type="chain" id="PRO_5042005246" description="Nitrogen permease regulator 3" evidence="4">
    <location>
        <begin position="17"/>
        <end position="713"/>
    </location>
</feature>
<dbReference type="GO" id="GO:0010508">
    <property type="term" value="P:positive regulation of autophagy"/>
    <property type="evidence" value="ECO:0007669"/>
    <property type="project" value="TreeGrafter"/>
</dbReference>
<protein>
    <recommendedName>
        <fullName evidence="2">Nitrogen permease regulator 3</fullName>
    </recommendedName>
    <alternativeName>
        <fullName evidence="2">Required for meiotic nuclear division protein 11</fullName>
    </alternativeName>
</protein>
<organism evidence="6 7">
    <name type="scientific">Malassezia cuniculi</name>
    <dbReference type="NCBI Taxonomy" id="948313"/>
    <lineage>
        <taxon>Eukaryota</taxon>
        <taxon>Fungi</taxon>
        <taxon>Dikarya</taxon>
        <taxon>Basidiomycota</taxon>
        <taxon>Ustilaginomycotina</taxon>
        <taxon>Malasseziomycetes</taxon>
        <taxon>Malasseziales</taxon>
        <taxon>Malasseziaceae</taxon>
        <taxon>Malassezia</taxon>
    </lineage>
</organism>
<dbReference type="GO" id="GO:0038202">
    <property type="term" value="P:TORC1 signaling"/>
    <property type="evidence" value="ECO:0007669"/>
    <property type="project" value="TreeGrafter"/>
</dbReference>
<proteinExistence type="inferred from homology"/>
<dbReference type="EMBL" id="CP119878">
    <property type="protein sequence ID" value="WFD34671.1"/>
    <property type="molecule type" value="Genomic_DNA"/>
</dbReference>
<dbReference type="InterPro" id="IPR056603">
    <property type="entry name" value="HTH_NPRL3"/>
</dbReference>
<dbReference type="PANTHER" id="PTHR13153:SF5">
    <property type="entry name" value="GATOR COMPLEX PROTEIN NPRL3"/>
    <property type="match status" value="1"/>
</dbReference>
<evidence type="ECO:0000256" key="3">
    <source>
        <dbReference type="SAM" id="MobiDB-lite"/>
    </source>
</evidence>
<evidence type="ECO:0000256" key="1">
    <source>
        <dbReference type="ARBA" id="ARBA00010546"/>
    </source>
</evidence>
<dbReference type="PANTHER" id="PTHR13153">
    <property type="entry name" value="CGTHBA PROTEIN -14 GENE PROTEIN"/>
    <property type="match status" value="1"/>
</dbReference>